<name>I1S4J9_GIBZE</name>
<keyword evidence="3" id="KW-1185">Reference proteome</keyword>
<accession>I1S4J9</accession>
<organism evidence="1 3">
    <name type="scientific">Gibberella zeae (strain ATCC MYA-4620 / CBS 123657 / FGSC 9075 / NRRL 31084 / PH-1)</name>
    <name type="common">Wheat head blight fungus</name>
    <name type="synonym">Fusarium graminearum</name>
    <dbReference type="NCBI Taxonomy" id="229533"/>
    <lineage>
        <taxon>Eukaryota</taxon>
        <taxon>Fungi</taxon>
        <taxon>Dikarya</taxon>
        <taxon>Ascomycota</taxon>
        <taxon>Pezizomycotina</taxon>
        <taxon>Sordariomycetes</taxon>
        <taxon>Hypocreomycetidae</taxon>
        <taxon>Hypocreales</taxon>
        <taxon>Nectriaceae</taxon>
        <taxon>Fusarium</taxon>
    </lineage>
</organism>
<reference evidence="2 3" key="1">
    <citation type="journal article" date="2007" name="Science">
        <title>The Fusarium graminearum genome reveals a link between localized polymorphism and pathogen specialization.</title>
        <authorList>
            <person name="Cuomo C.A."/>
            <person name="Gueldener U."/>
            <person name="Xu J.-R."/>
            <person name="Trail F."/>
            <person name="Turgeon B.G."/>
            <person name="Di Pietro A."/>
            <person name="Walton J.D."/>
            <person name="Ma L.-J."/>
            <person name="Baker S.E."/>
            <person name="Rep M."/>
            <person name="Adam G."/>
            <person name="Antoniw J."/>
            <person name="Baldwin T."/>
            <person name="Calvo S.E."/>
            <person name="Chang Y.-L."/>
            <person name="DeCaprio D."/>
            <person name="Gale L.R."/>
            <person name="Gnerre S."/>
            <person name="Goswami R.S."/>
            <person name="Hammond-Kosack K."/>
            <person name="Harris L.J."/>
            <person name="Hilburn K."/>
            <person name="Kennell J.C."/>
            <person name="Kroken S."/>
            <person name="Magnuson J.K."/>
            <person name="Mannhaupt G."/>
            <person name="Mauceli E.W."/>
            <person name="Mewes H.-W."/>
            <person name="Mitterbauer R."/>
            <person name="Muehlbauer G."/>
            <person name="Muensterkoetter M."/>
            <person name="Nelson D."/>
            <person name="O'Donnell K."/>
            <person name="Ouellet T."/>
            <person name="Qi W."/>
            <person name="Quesneville H."/>
            <person name="Roncero M.I.G."/>
            <person name="Seong K.-Y."/>
            <person name="Tetko I.V."/>
            <person name="Urban M."/>
            <person name="Waalwijk C."/>
            <person name="Ward T.J."/>
            <person name="Yao J."/>
            <person name="Birren B.W."/>
            <person name="Kistler H.C."/>
        </authorList>
    </citation>
    <scope>NUCLEOTIDE SEQUENCE [LARGE SCALE GENOMIC DNA]</scope>
    <source>
        <strain evidence="3">ATCC MYA-4620 / CBS 123657 / FGSC 9075 / NRRL 31084 / PH-1</strain>
        <strain evidence="2">PH-1 / ATCC MYA-4620 / FGSC 9075 / NRRL 31084</strain>
    </source>
</reference>
<dbReference type="AlphaFoldDB" id="I1S4J9"/>
<dbReference type="KEGG" id="fgr:FGSG_11767"/>
<dbReference type="VEuPathDB" id="FungiDB:FGRAMPH1_01G01137"/>
<dbReference type="EMBL" id="HG970332">
    <property type="protein sequence ID" value="CEF72370.1"/>
    <property type="molecule type" value="Genomic_DNA"/>
</dbReference>
<proteinExistence type="predicted"/>
<sequence length="102" mass="11841">MGEIVGLLVYARLLGAKSENEHPLNYVMAQWWCQSVSDKFSTSTTWPVFIKPDIDEMGYNACKMFWYRIFRQEQKMPIPSFLDLICCTYSSDGNIWADGAQR</sequence>
<dbReference type="EnsemblFungi" id="CEF72370">
    <property type="protein sequence ID" value="CEF72370"/>
    <property type="gene ID" value="FGRRES_11767"/>
</dbReference>
<evidence type="ECO:0000313" key="3">
    <source>
        <dbReference type="Proteomes" id="UP000070720"/>
    </source>
</evidence>
<reference evidence="2 3" key="2">
    <citation type="journal article" date="2010" name="Nature">
        <title>Comparative genomics reveals mobile pathogenicity chromosomes in Fusarium.</title>
        <authorList>
            <person name="Ma L.J."/>
            <person name="van der Does H.C."/>
            <person name="Borkovich K.A."/>
            <person name="Coleman J.J."/>
            <person name="Daboussi M.J."/>
            <person name="Di Pietro A."/>
            <person name="Dufresne M."/>
            <person name="Freitag M."/>
            <person name="Grabherr M."/>
            <person name="Henrissat B."/>
            <person name="Houterman P.M."/>
            <person name="Kang S."/>
            <person name="Shim W.B."/>
            <person name="Woloshuk C."/>
            <person name="Xie X."/>
            <person name="Xu J.R."/>
            <person name="Antoniw J."/>
            <person name="Baker S.E."/>
            <person name="Bluhm B.H."/>
            <person name="Breakspear A."/>
            <person name="Brown D.W."/>
            <person name="Butchko R.A."/>
            <person name="Chapman S."/>
            <person name="Coulson R."/>
            <person name="Coutinho P.M."/>
            <person name="Danchin E.G."/>
            <person name="Diener A."/>
            <person name="Gale L.R."/>
            <person name="Gardiner D.M."/>
            <person name="Goff S."/>
            <person name="Hammond-Kosack K.E."/>
            <person name="Hilburn K."/>
            <person name="Hua-Van A."/>
            <person name="Jonkers W."/>
            <person name="Kazan K."/>
            <person name="Kodira C.D."/>
            <person name="Koehrsen M."/>
            <person name="Kumar L."/>
            <person name="Lee Y.H."/>
            <person name="Li L."/>
            <person name="Manners J.M."/>
            <person name="Miranda-Saavedra D."/>
            <person name="Mukherjee M."/>
            <person name="Park G."/>
            <person name="Park J."/>
            <person name="Park S.Y."/>
            <person name="Proctor R.H."/>
            <person name="Regev A."/>
            <person name="Ruiz-Roldan M.C."/>
            <person name="Sain D."/>
            <person name="Sakthikumar S."/>
            <person name="Sykes S."/>
            <person name="Schwartz D.C."/>
            <person name="Turgeon B.G."/>
            <person name="Wapinski I."/>
            <person name="Yoder O."/>
            <person name="Young S."/>
            <person name="Zeng Q."/>
            <person name="Zhou S."/>
            <person name="Galagan J."/>
            <person name="Cuomo C.A."/>
            <person name="Kistler H.C."/>
            <person name="Rep M."/>
        </authorList>
    </citation>
    <scope>GENOME REANNOTATION</scope>
    <source>
        <strain evidence="3">ATCC MYA-4620 / CBS 123657 / FGSC 9075 / NRRL 31084 / PH-1</strain>
        <strain evidence="2">PH-1 / ATCC MYA-4620 / FGSC 9075 / NRRL 31084</strain>
    </source>
</reference>
<accession>A0A098D1P5</accession>
<evidence type="ECO:0000313" key="1">
    <source>
        <dbReference type="EMBL" id="CEF72370.1"/>
    </source>
</evidence>
<gene>
    <name evidence="1" type="ORF">FGRAMPH1_01T01137</name>
</gene>
<dbReference type="Proteomes" id="UP000070720">
    <property type="component" value="Chromosome 1"/>
</dbReference>
<reference evidence="2" key="4">
    <citation type="submission" date="2017-01" db="UniProtKB">
        <authorList>
            <consortium name="EnsemblFungi"/>
        </authorList>
    </citation>
    <scope>IDENTIFICATION</scope>
    <source>
        <strain evidence="2">PH-1 / ATCC MYA-4620 / FGSC 9075 / NRRL 31084</strain>
    </source>
</reference>
<dbReference type="HOGENOM" id="CLU_2277761_0_0_1"/>
<protein>
    <submittedName>
        <fullName evidence="1">Chromosome 1, complete genome</fullName>
    </submittedName>
</protein>
<evidence type="ECO:0000313" key="2">
    <source>
        <dbReference type="EnsemblFungi" id="CEF72370"/>
    </source>
</evidence>
<dbReference type="InParanoid" id="I1S4J9"/>
<dbReference type="RefSeq" id="XP_011316106.1">
    <property type="nucleotide sequence ID" value="XM_011317804.1"/>
</dbReference>
<reference evidence="1 3" key="3">
    <citation type="journal article" date="2015" name="BMC Genomics">
        <title>The completed genome sequence of the pathogenic ascomycete fungus Fusarium graminearum.</title>
        <authorList>
            <person name="King R."/>
            <person name="Urban M."/>
            <person name="Hammond-Kosack M.C."/>
            <person name="Hassani-Pak K."/>
            <person name="Hammond-Kosack K.E."/>
        </authorList>
    </citation>
    <scope>NUCLEOTIDE SEQUENCE [LARGE SCALE GENOMIC DNA]</scope>
    <source>
        <strain evidence="3">ATCC MYA-4620 / CBS 123657 / FGSC 9075 / NRRL 31084 / PH-1</strain>
        <strain evidence="1">PH-1</strain>
    </source>
</reference>